<dbReference type="EMBL" id="JADBGQ010000007">
    <property type="protein sequence ID" value="KAG5388508.1"/>
    <property type="molecule type" value="Genomic_DNA"/>
</dbReference>
<proteinExistence type="predicted"/>
<comment type="caution">
    <text evidence="1">The sequence shown here is derived from an EMBL/GenBank/DDBJ whole genome shotgun (WGS) entry which is preliminary data.</text>
</comment>
<sequence length="66" mass="7741">MRQGSRARNRDEKRKLKLRCLIESGTTLWNRHFERTLVNGKRKIVHSHIFSILGLPRTASRSSPQD</sequence>
<gene>
    <name evidence="1" type="primary">A08g503230.1_BraROA</name>
    <name evidence="1" type="ORF">IGI04_030049</name>
</gene>
<organism evidence="1 2">
    <name type="scientific">Brassica rapa subsp. trilocularis</name>
    <dbReference type="NCBI Taxonomy" id="1813537"/>
    <lineage>
        <taxon>Eukaryota</taxon>
        <taxon>Viridiplantae</taxon>
        <taxon>Streptophyta</taxon>
        <taxon>Embryophyta</taxon>
        <taxon>Tracheophyta</taxon>
        <taxon>Spermatophyta</taxon>
        <taxon>Magnoliopsida</taxon>
        <taxon>eudicotyledons</taxon>
        <taxon>Gunneridae</taxon>
        <taxon>Pentapetalae</taxon>
        <taxon>rosids</taxon>
        <taxon>malvids</taxon>
        <taxon>Brassicales</taxon>
        <taxon>Brassicaceae</taxon>
        <taxon>Brassiceae</taxon>
        <taxon>Brassica</taxon>
    </lineage>
</organism>
<accession>A0ABQ7LPL3</accession>
<evidence type="ECO:0000313" key="2">
    <source>
        <dbReference type="Proteomes" id="UP000823674"/>
    </source>
</evidence>
<dbReference type="Proteomes" id="UP000823674">
    <property type="component" value="Chromosome A08"/>
</dbReference>
<evidence type="ECO:0000313" key="1">
    <source>
        <dbReference type="EMBL" id="KAG5388508.1"/>
    </source>
</evidence>
<keyword evidence="2" id="KW-1185">Reference proteome</keyword>
<reference evidence="1 2" key="1">
    <citation type="submission" date="2021-03" db="EMBL/GenBank/DDBJ databases">
        <authorList>
            <person name="King G.J."/>
            <person name="Bancroft I."/>
            <person name="Baten A."/>
            <person name="Bloomfield J."/>
            <person name="Borpatragohain P."/>
            <person name="He Z."/>
            <person name="Irish N."/>
            <person name="Irwin J."/>
            <person name="Liu K."/>
            <person name="Mauleon R.P."/>
            <person name="Moore J."/>
            <person name="Morris R."/>
            <person name="Ostergaard L."/>
            <person name="Wang B."/>
            <person name="Wells R."/>
        </authorList>
    </citation>
    <scope>NUCLEOTIDE SEQUENCE [LARGE SCALE GENOMIC DNA]</scope>
    <source>
        <strain evidence="1">R-o-18</strain>
        <tissue evidence="1">Leaf</tissue>
    </source>
</reference>
<name>A0ABQ7LPL3_BRACM</name>
<protein>
    <submittedName>
        <fullName evidence="1">Uncharacterized protein</fullName>
    </submittedName>
</protein>